<dbReference type="Proteomes" id="UP000003240">
    <property type="component" value="Unassembled WGS sequence"/>
</dbReference>
<dbReference type="GO" id="GO:0006508">
    <property type="term" value="P:proteolysis"/>
    <property type="evidence" value="ECO:0007669"/>
    <property type="project" value="UniProtKB-KW"/>
</dbReference>
<comment type="caution">
    <text evidence="18">The sequence shown here is derived from an EMBL/GenBank/DDBJ whole genome shotgun (WGS) entry which is preliminary data.</text>
</comment>
<comment type="similarity">
    <text evidence="3">In the N-terminal section; belongs to the glycosyltransferase 51 family.</text>
</comment>
<dbReference type="FunFam" id="1.10.3810.10:FF:000001">
    <property type="entry name" value="Penicillin-binding protein 1A"/>
    <property type="match status" value="1"/>
</dbReference>
<dbReference type="GO" id="GO:0071555">
    <property type="term" value="P:cell wall organization"/>
    <property type="evidence" value="ECO:0007669"/>
    <property type="project" value="UniProtKB-KW"/>
</dbReference>
<dbReference type="Pfam" id="PF00912">
    <property type="entry name" value="Transgly"/>
    <property type="match status" value="1"/>
</dbReference>
<evidence type="ECO:0000256" key="11">
    <source>
        <dbReference type="ARBA" id="ARBA00022984"/>
    </source>
</evidence>
<evidence type="ECO:0000256" key="13">
    <source>
        <dbReference type="ARBA" id="ARBA00023268"/>
    </source>
</evidence>
<comment type="subcellular location">
    <subcellularLocation>
        <location evidence="1">Cell membrane</location>
    </subcellularLocation>
</comment>
<keyword evidence="5" id="KW-0121">Carboxypeptidase</keyword>
<dbReference type="EMBL" id="AFGF01000019">
    <property type="protein sequence ID" value="EGO65314.1"/>
    <property type="molecule type" value="Genomic_DNA"/>
</dbReference>
<evidence type="ECO:0000256" key="15">
    <source>
        <dbReference type="ARBA" id="ARBA00034000"/>
    </source>
</evidence>
<protein>
    <submittedName>
        <fullName evidence="18">Glycosyl transferase family 51</fullName>
    </submittedName>
</protein>
<keyword evidence="7" id="KW-0328">Glycosyltransferase</keyword>
<dbReference type="eggNOG" id="COG0744">
    <property type="taxonomic scope" value="Bacteria"/>
</dbReference>
<dbReference type="AlphaFoldDB" id="F7NF59"/>
<comment type="catalytic activity">
    <reaction evidence="16">
        <text>[GlcNAc-(1-&gt;4)-Mur2Ac(oyl-L-Ala-gamma-D-Glu-L-Lys-D-Ala-D-Ala)](n)-di-trans,octa-cis-undecaprenyl diphosphate + beta-D-GlcNAc-(1-&gt;4)-Mur2Ac(oyl-L-Ala-gamma-D-Glu-L-Lys-D-Ala-D-Ala)-di-trans,octa-cis-undecaprenyl diphosphate = [GlcNAc-(1-&gt;4)-Mur2Ac(oyl-L-Ala-gamma-D-Glu-L-Lys-D-Ala-D-Ala)](n+1)-di-trans,octa-cis-undecaprenyl diphosphate + di-trans,octa-cis-undecaprenyl diphosphate + H(+)</text>
        <dbReference type="Rhea" id="RHEA:23708"/>
        <dbReference type="Rhea" id="RHEA-COMP:9602"/>
        <dbReference type="Rhea" id="RHEA-COMP:9603"/>
        <dbReference type="ChEBI" id="CHEBI:15378"/>
        <dbReference type="ChEBI" id="CHEBI:58405"/>
        <dbReference type="ChEBI" id="CHEBI:60033"/>
        <dbReference type="ChEBI" id="CHEBI:78435"/>
        <dbReference type="EC" id="2.4.99.28"/>
    </reaction>
</comment>
<dbReference type="GO" id="GO:0009002">
    <property type="term" value="F:serine-type D-Ala-D-Ala carboxypeptidase activity"/>
    <property type="evidence" value="ECO:0007669"/>
    <property type="project" value="UniProtKB-EC"/>
</dbReference>
<dbReference type="InterPro" id="IPR001264">
    <property type="entry name" value="Glyco_trans_51"/>
</dbReference>
<dbReference type="GO" id="GO:0008360">
    <property type="term" value="P:regulation of cell shape"/>
    <property type="evidence" value="ECO:0007669"/>
    <property type="project" value="UniProtKB-KW"/>
</dbReference>
<evidence type="ECO:0000256" key="1">
    <source>
        <dbReference type="ARBA" id="ARBA00004236"/>
    </source>
</evidence>
<evidence type="ECO:0000256" key="16">
    <source>
        <dbReference type="ARBA" id="ARBA00049902"/>
    </source>
</evidence>
<evidence type="ECO:0000256" key="5">
    <source>
        <dbReference type="ARBA" id="ARBA00022645"/>
    </source>
</evidence>
<keyword evidence="6" id="KW-0645">Protease</keyword>
<dbReference type="Gene3D" id="1.10.3810.10">
    <property type="entry name" value="Biosynthetic peptidoglycan transglycosylase-like"/>
    <property type="match status" value="1"/>
</dbReference>
<reference evidence="18 19" key="1">
    <citation type="journal article" date="2011" name="EMBO J.">
        <title>Structural diversity of bacterial flagellar motors.</title>
        <authorList>
            <person name="Chen S."/>
            <person name="Beeby M."/>
            <person name="Murphy G.E."/>
            <person name="Leadbetter J.R."/>
            <person name="Hendrixson D.R."/>
            <person name="Briegel A."/>
            <person name="Li Z."/>
            <person name="Shi J."/>
            <person name="Tocheva E.I."/>
            <person name="Muller A."/>
            <person name="Dobro M.J."/>
            <person name="Jensen G.J."/>
        </authorList>
    </citation>
    <scope>NUCLEOTIDE SEQUENCE [LARGE SCALE GENOMIC DNA]</scope>
    <source>
        <strain evidence="18 19">DSM 6540</strain>
    </source>
</reference>
<keyword evidence="11" id="KW-0573">Peptidoglycan synthesis</keyword>
<sequence length="259" mass="28902">MRLGKLFLVVFIVFGASFYWANSNVVKVLQPQTDWFEPAGSHTASVTQRILRVVALKTAINAKLNKEEYIKLEDIPLGLRQAVIAVEDNRFYNHPGFDVEAIFRAALVNLQIGTVVEGGSTITQQLIKNLFLSHDRTMSRKLEEFVLAVNLEMRYSKSEILEMYLNTIYFGADAYGIGPASQAYFAKEPSQLTLAEATLLAGLPNAPGLYSPYTDLNAAKRRQAVVLASMLRNGYIDTVDAEMVRNTPLHFSQPIPENL</sequence>
<dbReference type="GO" id="GO:0008955">
    <property type="term" value="F:peptidoglycan glycosyltransferase activity"/>
    <property type="evidence" value="ECO:0007669"/>
    <property type="project" value="UniProtKB-EC"/>
</dbReference>
<gene>
    <name evidence="18" type="ORF">ALO_03421</name>
</gene>
<proteinExistence type="inferred from homology"/>
<evidence type="ECO:0000259" key="17">
    <source>
        <dbReference type="Pfam" id="PF00912"/>
    </source>
</evidence>
<dbReference type="OrthoDB" id="9766909at2"/>
<keyword evidence="12" id="KW-0472">Membrane</keyword>
<dbReference type="PANTHER" id="PTHR32282:SF11">
    <property type="entry name" value="PENICILLIN-BINDING PROTEIN 1B"/>
    <property type="match status" value="1"/>
</dbReference>
<evidence type="ECO:0000256" key="8">
    <source>
        <dbReference type="ARBA" id="ARBA00022679"/>
    </source>
</evidence>
<keyword evidence="10" id="KW-0133">Cell shape</keyword>
<dbReference type="PANTHER" id="PTHR32282">
    <property type="entry name" value="BINDING PROTEIN TRANSPEPTIDASE, PUTATIVE-RELATED"/>
    <property type="match status" value="1"/>
</dbReference>
<evidence type="ECO:0000256" key="12">
    <source>
        <dbReference type="ARBA" id="ARBA00023136"/>
    </source>
</evidence>
<dbReference type="RefSeq" id="WP_004092831.1">
    <property type="nucleotide sequence ID" value="NZ_AFGF01000019.1"/>
</dbReference>
<dbReference type="GO" id="GO:0005886">
    <property type="term" value="C:plasma membrane"/>
    <property type="evidence" value="ECO:0007669"/>
    <property type="project" value="UniProtKB-SubCell"/>
</dbReference>
<evidence type="ECO:0000256" key="10">
    <source>
        <dbReference type="ARBA" id="ARBA00022960"/>
    </source>
</evidence>
<comment type="catalytic activity">
    <reaction evidence="15">
        <text>Preferential cleavage: (Ac)2-L-Lys-D-Ala-|-D-Ala. Also transpeptidation of peptidyl-alanyl moieties that are N-acyl substituents of D-alanine.</text>
        <dbReference type="EC" id="3.4.16.4"/>
    </reaction>
</comment>
<keyword evidence="14" id="KW-0961">Cell wall biogenesis/degradation</keyword>
<dbReference type="InterPro" id="IPR036950">
    <property type="entry name" value="PBP_transglycosylase"/>
</dbReference>
<evidence type="ECO:0000256" key="3">
    <source>
        <dbReference type="ARBA" id="ARBA00007739"/>
    </source>
</evidence>
<evidence type="ECO:0000256" key="4">
    <source>
        <dbReference type="ARBA" id="ARBA00022475"/>
    </source>
</evidence>
<evidence type="ECO:0000256" key="14">
    <source>
        <dbReference type="ARBA" id="ARBA00023316"/>
    </source>
</evidence>
<keyword evidence="19" id="KW-1185">Reference proteome</keyword>
<name>F7NF59_9FIRM</name>
<evidence type="ECO:0000256" key="9">
    <source>
        <dbReference type="ARBA" id="ARBA00022801"/>
    </source>
</evidence>
<dbReference type="InterPro" id="IPR050396">
    <property type="entry name" value="Glycosyltr_51/Transpeptidase"/>
</dbReference>
<keyword evidence="8 18" id="KW-0808">Transferase</keyword>
<evidence type="ECO:0000256" key="2">
    <source>
        <dbReference type="ARBA" id="ARBA00007090"/>
    </source>
</evidence>
<evidence type="ECO:0000313" key="18">
    <source>
        <dbReference type="EMBL" id="EGO65314.1"/>
    </source>
</evidence>
<organism evidence="18 19">
    <name type="scientific">Acetonema longum DSM 6540</name>
    <dbReference type="NCBI Taxonomy" id="1009370"/>
    <lineage>
        <taxon>Bacteria</taxon>
        <taxon>Bacillati</taxon>
        <taxon>Bacillota</taxon>
        <taxon>Negativicutes</taxon>
        <taxon>Acetonemataceae</taxon>
        <taxon>Acetonema</taxon>
    </lineage>
</organism>
<feature type="domain" description="Glycosyl transferase family 51" evidence="17">
    <location>
        <begin position="63"/>
        <end position="230"/>
    </location>
</feature>
<dbReference type="GO" id="GO:0030288">
    <property type="term" value="C:outer membrane-bounded periplasmic space"/>
    <property type="evidence" value="ECO:0007669"/>
    <property type="project" value="TreeGrafter"/>
</dbReference>
<evidence type="ECO:0000313" key="19">
    <source>
        <dbReference type="Proteomes" id="UP000003240"/>
    </source>
</evidence>
<keyword evidence="4" id="KW-1003">Cell membrane</keyword>
<dbReference type="GO" id="GO:0009252">
    <property type="term" value="P:peptidoglycan biosynthetic process"/>
    <property type="evidence" value="ECO:0007669"/>
    <property type="project" value="UniProtKB-KW"/>
</dbReference>
<dbReference type="SUPFAM" id="SSF53955">
    <property type="entry name" value="Lysozyme-like"/>
    <property type="match status" value="1"/>
</dbReference>
<accession>F7NF59</accession>
<keyword evidence="13" id="KW-0511">Multifunctional enzyme</keyword>
<dbReference type="InterPro" id="IPR023346">
    <property type="entry name" value="Lysozyme-like_dom_sf"/>
</dbReference>
<evidence type="ECO:0000256" key="6">
    <source>
        <dbReference type="ARBA" id="ARBA00022670"/>
    </source>
</evidence>
<comment type="similarity">
    <text evidence="2">In the C-terminal section; belongs to the transpeptidase family.</text>
</comment>
<keyword evidence="9" id="KW-0378">Hydrolase</keyword>
<evidence type="ECO:0000256" key="7">
    <source>
        <dbReference type="ARBA" id="ARBA00022676"/>
    </source>
</evidence>
<dbReference type="STRING" id="1009370.ALO_03421"/>